<dbReference type="SMART" id="SM00220">
    <property type="entry name" value="S_TKc"/>
    <property type="match status" value="1"/>
</dbReference>
<evidence type="ECO:0000313" key="3">
    <source>
        <dbReference type="EMBL" id="MDM4018767.1"/>
    </source>
</evidence>
<dbReference type="GO" id="GO:0016301">
    <property type="term" value="F:kinase activity"/>
    <property type="evidence" value="ECO:0007669"/>
    <property type="project" value="UniProtKB-KW"/>
</dbReference>
<keyword evidence="3" id="KW-0418">Kinase</keyword>
<dbReference type="Pfam" id="PF00069">
    <property type="entry name" value="Pkinase"/>
    <property type="match status" value="1"/>
</dbReference>
<evidence type="ECO:0000313" key="4">
    <source>
        <dbReference type="Proteomes" id="UP001239462"/>
    </source>
</evidence>
<feature type="domain" description="Protein kinase" evidence="2">
    <location>
        <begin position="19"/>
        <end position="365"/>
    </location>
</feature>
<proteinExistence type="predicted"/>
<organism evidence="3 4">
    <name type="scientific">Roseiconus lacunae</name>
    <dbReference type="NCBI Taxonomy" id="2605694"/>
    <lineage>
        <taxon>Bacteria</taxon>
        <taxon>Pseudomonadati</taxon>
        <taxon>Planctomycetota</taxon>
        <taxon>Planctomycetia</taxon>
        <taxon>Pirellulales</taxon>
        <taxon>Pirellulaceae</taxon>
        <taxon>Roseiconus</taxon>
    </lineage>
</organism>
<dbReference type="InterPro" id="IPR008271">
    <property type="entry name" value="Ser/Thr_kinase_AS"/>
</dbReference>
<evidence type="ECO:0000259" key="2">
    <source>
        <dbReference type="PROSITE" id="PS50011"/>
    </source>
</evidence>
<dbReference type="SUPFAM" id="SSF56112">
    <property type="entry name" value="Protein kinase-like (PK-like)"/>
    <property type="match status" value="1"/>
</dbReference>
<dbReference type="Proteomes" id="UP001239462">
    <property type="component" value="Unassembled WGS sequence"/>
</dbReference>
<protein>
    <submittedName>
        <fullName evidence="3">Protein kinase</fullName>
    </submittedName>
</protein>
<dbReference type="InterPro" id="IPR011009">
    <property type="entry name" value="Kinase-like_dom_sf"/>
</dbReference>
<name>A0ABT7PQJ5_9BACT</name>
<reference evidence="3 4" key="1">
    <citation type="submission" date="2023-06" db="EMBL/GenBank/DDBJ databases">
        <title>Roseiconus lacunae JC819 isolated from Gulf of Mannar region, Tamil Nadu.</title>
        <authorList>
            <person name="Pk S."/>
            <person name="Ch S."/>
            <person name="Ch V.R."/>
        </authorList>
    </citation>
    <scope>NUCLEOTIDE SEQUENCE [LARGE SCALE GENOMIC DNA]</scope>
    <source>
        <strain evidence="3 4">JC819</strain>
    </source>
</reference>
<dbReference type="PANTHER" id="PTHR24348:SF68">
    <property type="entry name" value="SERINE_THREONINE-PROTEIN KINASE ATG1C"/>
    <property type="match status" value="1"/>
</dbReference>
<evidence type="ECO:0000256" key="1">
    <source>
        <dbReference type="SAM" id="MobiDB-lite"/>
    </source>
</evidence>
<keyword evidence="3" id="KW-0808">Transferase</keyword>
<dbReference type="Gene3D" id="1.10.510.10">
    <property type="entry name" value="Transferase(Phosphotransferase) domain 1"/>
    <property type="match status" value="1"/>
</dbReference>
<feature type="region of interest" description="Disordered" evidence="1">
    <location>
        <begin position="142"/>
        <end position="161"/>
    </location>
</feature>
<sequence length="1758" mass="195105">MTSPPPVEFQPGMEVVPGYTLISPLGSGMAGDVWQAQAAGGIKVALKVVRSLKDVGGRKELKALKTIRDVHHPNLCPLFGFWTKDGSGRILADGETEELTLDSVQSHPHPNGIDSANQPPPAPSDQPMQGTMAIDQSMADNFASPQEKGPSNDQQESPKPKVTAEQLIVVMGLGDCTLFDRLRFIRQDAGLSPDDVETPLGLEPEETIRYLRAAASAIDLLNHEHDVYHFDIKPQNILLVGGEAQVCDFGLAKKIEADVRATQQTHATPAYASPEILEGEHLSTVSGDKLFVDQYSLAVTYYELRTGLLPFDVTTHASMIVAKSTGRLDLSALSPPERKVLQKALERDPKKRFRSCTEMIKSLAVASGVDKSGGITLTRIIGTVAALLLCMTLGFTSWWYFFPESFNDWINQGQINTAKELLARTQSSFERTEDQAFNESSFTIINVVLGEAADLAAHAPDATTSGEEGDLRTSSQILFAKAANRLLERVHQSLSTVENEGDDLRASDMYTALAEGIAVFDPDVEPDSEQQRSVKKTILQGVSHWSESDNQSLADSYEQFSISLSAAKTRFRLHENAPVDPKDLQAIRTAIENTPEVFEQVQGIDLAFASMLIPIASIDQRSYTSWDASQWLNADVRRDLGRAERLGGARVVTDPYLSLWLEIRDAFIQSVEPVATGAIANDRVSDQALDEVRRDFPSLESDRKLAQLRQAIIGNDWDTAAIVIEQLNTQTNLDQTRRQSLMLLSRMKELREQPTAMGELLLAIQSQQLSATELRTRKLLPVLENFVRYCNQERLAMAFDPASIPFDAQVDTLQSLEQVTELSLDPAAFAVPLMAALISPSDRVIDQNGNLNASLKTCVERIEQSADYSLLRSALKLEQAIRADEFSAATVRDAASEIQQSNTSLLDILSPSYRPYLLLCAAGLERQSVDAADELLRRQSRQSIRQLGDWRLLSATELMADAAIDISSVRNDSFESRRYEPDDTNRTANALAASYLRSGKLLADHLESQTALTLEVELFIHAVATNTDPTNSVEVPGTLRALITSAELSSQRSIQLLLTMHRVGLKLVADENDSSRRATMATVFVLNPAIELIDRLGIEQFGPGESESLSKTSLVDSVILPTVRTIVIPNLDIDSDGLIVKGIRQFSPGSDAIQRFSELAALVYTDRVAQSGYDDKDQFCRDHIALTTLTLREESTEEEDKAKLIQLTANAFLALEQTNGAAFLRFADLAPKLGADTLTATVLRAEAYKQLAESTGDWALRHEEFGRSRQAFLRVLELLGNGIPELTINRRHRFNALCNVAAIGVRQAFYSSDVDVKLPILLKSFDCMNEAMAMNLDELTVQTEWNRATLWINKGNACEDIAFYCSAGDSEEEIERREKFFTLAIEAFGNAKELGKRDLKAQYSLGRALLRQSSFYDGEEREQILDRSNNAFEQPPTQEQLTTELPKAIEWYVWKMKVDEARLDTNDALASADLVTELLSRPEMIGDFRRGEFMWAACLVYGKQKQFEKMIAGLKSLGDSGTPDEFARHMGTLIDLIGRSSDRGLFTYILDTVKHRRPPDPGFDAANDGSYQMSKVSTQALQDMSERLAHGQKPQPSQPLFADLREGARALHRWVDPQSGGDYAKLGTLLAEGQQILMNRDEREAIRFAYELALIANESEEFPFYVKNRCYAIVMYSLMFWERVAMEENEGALTPQFLQTVVDRYKDDFSQERRETLTKCLRETAELAKAKDPALAKSMLDAVRMIDAFGVDTSADEP</sequence>
<dbReference type="InterPro" id="IPR000719">
    <property type="entry name" value="Prot_kinase_dom"/>
</dbReference>
<dbReference type="PANTHER" id="PTHR24348">
    <property type="entry name" value="SERINE/THREONINE-PROTEIN KINASE UNC-51-RELATED"/>
    <property type="match status" value="1"/>
</dbReference>
<accession>A0ABT7PQJ5</accession>
<dbReference type="PROSITE" id="PS50011">
    <property type="entry name" value="PROTEIN_KINASE_DOM"/>
    <property type="match status" value="1"/>
</dbReference>
<dbReference type="Gene3D" id="3.30.200.20">
    <property type="entry name" value="Phosphorylase Kinase, domain 1"/>
    <property type="match status" value="1"/>
</dbReference>
<feature type="region of interest" description="Disordered" evidence="1">
    <location>
        <begin position="100"/>
        <end position="130"/>
    </location>
</feature>
<dbReference type="PROSITE" id="PS00108">
    <property type="entry name" value="PROTEIN_KINASE_ST"/>
    <property type="match status" value="1"/>
</dbReference>
<dbReference type="InterPro" id="IPR045269">
    <property type="entry name" value="Atg1-like"/>
</dbReference>
<dbReference type="EMBL" id="JASZZN010000026">
    <property type="protein sequence ID" value="MDM4018767.1"/>
    <property type="molecule type" value="Genomic_DNA"/>
</dbReference>
<keyword evidence="4" id="KW-1185">Reference proteome</keyword>
<gene>
    <name evidence="3" type="ORF">QTN89_25160</name>
</gene>
<comment type="caution">
    <text evidence="3">The sequence shown here is derived from an EMBL/GenBank/DDBJ whole genome shotgun (WGS) entry which is preliminary data.</text>
</comment>
<dbReference type="RefSeq" id="WP_289166689.1">
    <property type="nucleotide sequence ID" value="NZ_JASZZN010000026.1"/>
</dbReference>